<organism evidence="3">
    <name type="scientific">Anoplophora glabripennis</name>
    <name type="common">Asian longhorn beetle</name>
    <name type="synonym">Anoplophora nobilis</name>
    <dbReference type="NCBI Taxonomy" id="217634"/>
    <lineage>
        <taxon>Eukaryota</taxon>
        <taxon>Metazoa</taxon>
        <taxon>Ecdysozoa</taxon>
        <taxon>Arthropoda</taxon>
        <taxon>Hexapoda</taxon>
        <taxon>Insecta</taxon>
        <taxon>Pterygota</taxon>
        <taxon>Neoptera</taxon>
        <taxon>Endopterygota</taxon>
        <taxon>Coleoptera</taxon>
        <taxon>Polyphaga</taxon>
        <taxon>Cucujiformia</taxon>
        <taxon>Chrysomeloidea</taxon>
        <taxon>Cerambycidae</taxon>
        <taxon>Lamiinae</taxon>
        <taxon>Lamiini</taxon>
        <taxon>Anoplophora</taxon>
    </lineage>
</organism>
<dbReference type="Gene3D" id="4.10.60.10">
    <property type="entry name" value="Zinc finger, CCHC-type"/>
    <property type="match status" value="1"/>
</dbReference>
<dbReference type="SMART" id="SM00343">
    <property type="entry name" value="ZnF_C2HC"/>
    <property type="match status" value="2"/>
</dbReference>
<feature type="compositionally biased region" description="Polar residues" evidence="1">
    <location>
        <begin position="67"/>
        <end position="88"/>
    </location>
</feature>
<dbReference type="InterPro" id="IPR036875">
    <property type="entry name" value="Znf_CCHC_sf"/>
</dbReference>
<evidence type="ECO:0000313" key="3">
    <source>
        <dbReference type="EMBL" id="JAB61982.1"/>
    </source>
</evidence>
<feature type="region of interest" description="Disordered" evidence="1">
    <location>
        <begin position="61"/>
        <end position="122"/>
    </location>
</feature>
<dbReference type="EMBL" id="GALX01006484">
    <property type="protein sequence ID" value="JAB61982.1"/>
    <property type="molecule type" value="Transcribed_RNA"/>
</dbReference>
<dbReference type="GO" id="GO:0008270">
    <property type="term" value="F:zinc ion binding"/>
    <property type="evidence" value="ECO:0007669"/>
    <property type="project" value="InterPro"/>
</dbReference>
<name>V5GK55_ANOGL</name>
<dbReference type="InterPro" id="IPR001878">
    <property type="entry name" value="Znf_CCHC"/>
</dbReference>
<evidence type="ECO:0000256" key="1">
    <source>
        <dbReference type="SAM" id="MobiDB-lite"/>
    </source>
</evidence>
<dbReference type="AlphaFoldDB" id="V5GK55"/>
<proteinExistence type="predicted"/>
<sequence length="196" mass="22289">CDFSQDQLELVLRDKFIMGYEAGSVQDRLMEEKKSITFREIVELAANKSAPLTSAHIKREPEILYMGSSQSDIRRQNPSTRGARTPQQQRERPRSSPGGSVRHRQQARPQTASSTSPSSKCMVCGRRNHVSSQCSFRECYCHICNIKGHLAPMCTKKSGKKLNKNNRITQKYLETVSDNNVESESQNYLESEQFTL</sequence>
<feature type="domain" description="CCHC-type" evidence="2">
    <location>
        <begin position="120"/>
        <end position="136"/>
    </location>
</feature>
<evidence type="ECO:0000259" key="2">
    <source>
        <dbReference type="SMART" id="SM00343"/>
    </source>
</evidence>
<feature type="domain" description="CCHC-type" evidence="2">
    <location>
        <begin position="140"/>
        <end position="156"/>
    </location>
</feature>
<protein>
    <recommendedName>
        <fullName evidence="2">CCHC-type domain-containing protein</fullName>
    </recommendedName>
</protein>
<dbReference type="GO" id="GO:0003676">
    <property type="term" value="F:nucleic acid binding"/>
    <property type="evidence" value="ECO:0007669"/>
    <property type="project" value="InterPro"/>
</dbReference>
<dbReference type="SUPFAM" id="SSF57756">
    <property type="entry name" value="Retrovirus zinc finger-like domains"/>
    <property type="match status" value="1"/>
</dbReference>
<reference evidence="3" key="1">
    <citation type="submission" date="2013-07" db="EMBL/GenBank/DDBJ databases">
        <title>Midgut Transcriptome Profiling of Anoplphora glabripennis, a Lignocellulose Degrading, Wood-Boring Cerambycid.</title>
        <authorList>
            <person name="Scully E.D."/>
            <person name="Hoover K."/>
            <person name="Carlson J.E."/>
            <person name="Tien M."/>
            <person name="Geib S.M."/>
        </authorList>
    </citation>
    <scope>NUCLEOTIDE SEQUENCE</scope>
</reference>
<feature type="compositionally biased region" description="Polar residues" evidence="1">
    <location>
        <begin position="107"/>
        <end position="119"/>
    </location>
</feature>
<feature type="non-terminal residue" evidence="3">
    <location>
        <position position="1"/>
    </location>
</feature>
<accession>V5GK55</accession>
<feature type="non-terminal residue" evidence="3">
    <location>
        <position position="196"/>
    </location>
</feature>